<keyword evidence="4" id="KW-0804">Transcription</keyword>
<accession>A0A2G5BDA8</accession>
<dbReference type="PANTHER" id="PTHR12434:SF6">
    <property type="entry name" value="MEDIATOR OF RNA POLYMERASE II TRANSCRIPTION SUBUNIT 22"/>
    <property type="match status" value="1"/>
</dbReference>
<keyword evidence="5" id="KW-0539">Nucleus</keyword>
<feature type="region of interest" description="Disordered" evidence="6">
    <location>
        <begin position="54"/>
        <end position="102"/>
    </location>
</feature>
<feature type="compositionally biased region" description="Acidic residues" evidence="6">
    <location>
        <begin position="76"/>
        <end position="85"/>
    </location>
</feature>
<evidence type="ECO:0000256" key="5">
    <source>
        <dbReference type="ARBA" id="ARBA00023242"/>
    </source>
</evidence>
<dbReference type="GO" id="GO:0016592">
    <property type="term" value="C:mediator complex"/>
    <property type="evidence" value="ECO:0007669"/>
    <property type="project" value="InterPro"/>
</dbReference>
<dbReference type="EMBL" id="KZ303496">
    <property type="protein sequence ID" value="PIA16995.1"/>
    <property type="molecule type" value="Genomic_DNA"/>
</dbReference>
<evidence type="ECO:0000256" key="2">
    <source>
        <dbReference type="ARBA" id="ARBA00005942"/>
    </source>
</evidence>
<dbReference type="GO" id="GO:0006357">
    <property type="term" value="P:regulation of transcription by RNA polymerase II"/>
    <property type="evidence" value="ECO:0007669"/>
    <property type="project" value="InterPro"/>
</dbReference>
<keyword evidence="3" id="KW-0805">Transcription regulation</keyword>
<evidence type="ECO:0000313" key="8">
    <source>
        <dbReference type="Proteomes" id="UP000242474"/>
    </source>
</evidence>
<dbReference type="AlphaFoldDB" id="A0A2G5BDA8"/>
<feature type="compositionally biased region" description="Basic and acidic residues" evidence="6">
    <location>
        <begin position="86"/>
        <end position="99"/>
    </location>
</feature>
<feature type="compositionally biased region" description="Polar residues" evidence="6">
    <location>
        <begin position="1"/>
        <end position="14"/>
    </location>
</feature>
<evidence type="ECO:0000256" key="6">
    <source>
        <dbReference type="SAM" id="MobiDB-lite"/>
    </source>
</evidence>
<evidence type="ECO:0000256" key="1">
    <source>
        <dbReference type="ARBA" id="ARBA00004123"/>
    </source>
</evidence>
<feature type="compositionally biased region" description="Basic and acidic residues" evidence="6">
    <location>
        <begin position="15"/>
        <end position="26"/>
    </location>
</feature>
<protein>
    <submittedName>
        <fullName evidence="7">Uncharacterized protein</fullName>
    </submittedName>
</protein>
<dbReference type="Pfam" id="PF06179">
    <property type="entry name" value="Med22"/>
    <property type="match status" value="1"/>
</dbReference>
<name>A0A2G5BDA8_COERN</name>
<comment type="subcellular location">
    <subcellularLocation>
        <location evidence="1">Nucleus</location>
    </subcellularLocation>
</comment>
<gene>
    <name evidence="7" type="ORF">COEREDRAFT_41525</name>
</gene>
<sequence>MFQRVRSNSITPLESQKHVAKDGDGVTEEALNRRVEGEVDQLLNSFGEIIQSSRIYSSNTDSKRGGRQKHSSYAGDESEDSDDSDSGARGKADAPKDKYTTAQEAYSVQTRAATMVRSVESLLNMVADVKRAYLVNDTSTLIAMADRRRRVLEEHIGRTRAEVEALNSALDTAVRELETVYYNTKYAR</sequence>
<dbReference type="InterPro" id="IPR009332">
    <property type="entry name" value="Med22"/>
</dbReference>
<feature type="region of interest" description="Disordered" evidence="6">
    <location>
        <begin position="1"/>
        <end position="26"/>
    </location>
</feature>
<dbReference type="Proteomes" id="UP000242474">
    <property type="component" value="Unassembled WGS sequence"/>
</dbReference>
<comment type="similarity">
    <text evidence="2">Belongs to the Mediator complex subunit 22 family.</text>
</comment>
<keyword evidence="8" id="KW-1185">Reference proteome</keyword>
<evidence type="ECO:0000313" key="7">
    <source>
        <dbReference type="EMBL" id="PIA16995.1"/>
    </source>
</evidence>
<evidence type="ECO:0000256" key="4">
    <source>
        <dbReference type="ARBA" id="ARBA00023163"/>
    </source>
</evidence>
<evidence type="ECO:0000256" key="3">
    <source>
        <dbReference type="ARBA" id="ARBA00023015"/>
    </source>
</evidence>
<proteinExistence type="inferred from homology"/>
<dbReference type="OrthoDB" id="203279at2759"/>
<organism evidence="7 8">
    <name type="scientific">Coemansia reversa (strain ATCC 12441 / NRRL 1564)</name>
    <dbReference type="NCBI Taxonomy" id="763665"/>
    <lineage>
        <taxon>Eukaryota</taxon>
        <taxon>Fungi</taxon>
        <taxon>Fungi incertae sedis</taxon>
        <taxon>Zoopagomycota</taxon>
        <taxon>Kickxellomycotina</taxon>
        <taxon>Kickxellomycetes</taxon>
        <taxon>Kickxellales</taxon>
        <taxon>Kickxellaceae</taxon>
        <taxon>Coemansia</taxon>
    </lineage>
</organism>
<dbReference type="PANTHER" id="PTHR12434">
    <property type="entry name" value="MEDIATOR OF RNA POLYMERASE II TRANSCRIPTION SUBUNIT 22"/>
    <property type="match status" value="1"/>
</dbReference>
<dbReference type="GO" id="GO:0003712">
    <property type="term" value="F:transcription coregulator activity"/>
    <property type="evidence" value="ECO:0007669"/>
    <property type="project" value="InterPro"/>
</dbReference>
<reference evidence="7 8" key="1">
    <citation type="journal article" date="2015" name="Genome Biol. Evol.">
        <title>Phylogenomic analyses indicate that early fungi evolved digesting cell walls of algal ancestors of land plants.</title>
        <authorList>
            <person name="Chang Y."/>
            <person name="Wang S."/>
            <person name="Sekimoto S."/>
            <person name="Aerts A.L."/>
            <person name="Choi C."/>
            <person name="Clum A."/>
            <person name="LaButti K.M."/>
            <person name="Lindquist E.A."/>
            <person name="Yee Ngan C."/>
            <person name="Ohm R.A."/>
            <person name="Salamov A.A."/>
            <person name="Grigoriev I.V."/>
            <person name="Spatafora J.W."/>
            <person name="Berbee M.L."/>
        </authorList>
    </citation>
    <scope>NUCLEOTIDE SEQUENCE [LARGE SCALE GENOMIC DNA]</scope>
    <source>
        <strain evidence="7 8">NRRL 1564</strain>
    </source>
</reference>
<dbReference type="STRING" id="763665.A0A2G5BDA8"/>